<dbReference type="InterPro" id="IPR013785">
    <property type="entry name" value="Aldolase_TIM"/>
</dbReference>
<keyword evidence="10" id="KW-0670">Pyruvate</keyword>
<evidence type="ECO:0000256" key="4">
    <source>
        <dbReference type="ARBA" id="ARBA00022691"/>
    </source>
</evidence>
<keyword evidence="11" id="KW-1185">Reference proteome</keyword>
<dbReference type="InterPro" id="IPR034457">
    <property type="entry name" value="Organic_radical-activating"/>
</dbReference>
<evidence type="ECO:0000259" key="9">
    <source>
        <dbReference type="PROSITE" id="PS51918"/>
    </source>
</evidence>
<dbReference type="OrthoDB" id="9782387at2"/>
<dbReference type="PANTHER" id="PTHR30352:SF4">
    <property type="entry name" value="PYRUVATE FORMATE-LYASE 2-ACTIVATING ENZYME"/>
    <property type="match status" value="1"/>
</dbReference>
<accession>A0A4R2EKJ4</accession>
<keyword evidence="4" id="KW-0949">S-adenosyl-L-methionine</keyword>
<dbReference type="SUPFAM" id="SSF102114">
    <property type="entry name" value="Radical SAM enzymes"/>
    <property type="match status" value="1"/>
</dbReference>
<dbReference type="GO" id="GO:0016491">
    <property type="term" value="F:oxidoreductase activity"/>
    <property type="evidence" value="ECO:0007669"/>
    <property type="project" value="UniProtKB-KW"/>
</dbReference>
<keyword evidence="10" id="KW-0456">Lyase</keyword>
<dbReference type="AlphaFoldDB" id="A0A4R2EKJ4"/>
<feature type="domain" description="Radical SAM core" evidence="9">
    <location>
        <begin position="15"/>
        <end position="257"/>
    </location>
</feature>
<organism evidence="10 11">
    <name type="scientific">Acetobacteroides hydrogenigenes</name>
    <dbReference type="NCBI Taxonomy" id="979970"/>
    <lineage>
        <taxon>Bacteria</taxon>
        <taxon>Pseudomonadati</taxon>
        <taxon>Bacteroidota</taxon>
        <taxon>Bacteroidia</taxon>
        <taxon>Bacteroidales</taxon>
        <taxon>Rikenellaceae</taxon>
        <taxon>Acetobacteroides</taxon>
    </lineage>
</organism>
<evidence type="ECO:0000313" key="11">
    <source>
        <dbReference type="Proteomes" id="UP000294830"/>
    </source>
</evidence>
<dbReference type="GO" id="GO:0016829">
    <property type="term" value="F:lyase activity"/>
    <property type="evidence" value="ECO:0007669"/>
    <property type="project" value="UniProtKB-KW"/>
</dbReference>
<dbReference type="InterPro" id="IPR012839">
    <property type="entry name" value="Organic_radical_activase"/>
</dbReference>
<dbReference type="RefSeq" id="WP_131838921.1">
    <property type="nucleotide sequence ID" value="NZ_SLWB01000005.1"/>
</dbReference>
<evidence type="ECO:0000256" key="6">
    <source>
        <dbReference type="ARBA" id="ARBA00023002"/>
    </source>
</evidence>
<comment type="caution">
    <text evidence="10">The sequence shown here is derived from an EMBL/GenBank/DDBJ whole genome shotgun (WGS) entry which is preliminary data.</text>
</comment>
<dbReference type="PANTHER" id="PTHR30352">
    <property type="entry name" value="PYRUVATE FORMATE-LYASE-ACTIVATING ENZYME"/>
    <property type="match status" value="1"/>
</dbReference>
<comment type="similarity">
    <text evidence="2">Belongs to the organic radical-activating enzymes family.</text>
</comment>
<dbReference type="Pfam" id="PF04055">
    <property type="entry name" value="Radical_SAM"/>
    <property type="match status" value="1"/>
</dbReference>
<keyword evidence="6" id="KW-0560">Oxidoreductase</keyword>
<keyword evidence="3" id="KW-0004">4Fe-4S</keyword>
<dbReference type="PIRSF" id="PIRSF000371">
    <property type="entry name" value="PFL_act_enz"/>
    <property type="match status" value="1"/>
</dbReference>
<evidence type="ECO:0000313" key="10">
    <source>
        <dbReference type="EMBL" id="TCN68905.1"/>
    </source>
</evidence>
<comment type="cofactor">
    <cofactor evidence="1">
        <name>[4Fe-4S] cluster</name>
        <dbReference type="ChEBI" id="CHEBI:49883"/>
    </cofactor>
</comment>
<name>A0A4R2EKJ4_9BACT</name>
<evidence type="ECO:0000256" key="2">
    <source>
        <dbReference type="ARBA" id="ARBA00009777"/>
    </source>
</evidence>
<dbReference type="Proteomes" id="UP000294830">
    <property type="component" value="Unassembled WGS sequence"/>
</dbReference>
<gene>
    <name evidence="10" type="ORF">CLV25_105107</name>
</gene>
<keyword evidence="8" id="KW-0411">Iron-sulfur</keyword>
<dbReference type="InterPro" id="IPR007197">
    <property type="entry name" value="rSAM"/>
</dbReference>
<dbReference type="PROSITE" id="PS51918">
    <property type="entry name" value="RADICAL_SAM"/>
    <property type="match status" value="1"/>
</dbReference>
<evidence type="ECO:0000256" key="5">
    <source>
        <dbReference type="ARBA" id="ARBA00022723"/>
    </source>
</evidence>
<dbReference type="GO" id="GO:0051539">
    <property type="term" value="F:4 iron, 4 sulfur cluster binding"/>
    <property type="evidence" value="ECO:0007669"/>
    <property type="project" value="UniProtKB-KW"/>
</dbReference>
<dbReference type="GO" id="GO:0046872">
    <property type="term" value="F:metal ion binding"/>
    <property type="evidence" value="ECO:0007669"/>
    <property type="project" value="UniProtKB-KW"/>
</dbReference>
<dbReference type="PROSITE" id="PS01087">
    <property type="entry name" value="RADICAL_ACTIVATING"/>
    <property type="match status" value="1"/>
</dbReference>
<protein>
    <submittedName>
        <fullName evidence="10">Pyruvate formate lyase activating enzyme</fullName>
    </submittedName>
</protein>
<evidence type="ECO:0000256" key="8">
    <source>
        <dbReference type="ARBA" id="ARBA00023014"/>
    </source>
</evidence>
<dbReference type="NCBIfam" id="TIGR02494">
    <property type="entry name" value="PFLE_PFLC"/>
    <property type="match status" value="1"/>
</dbReference>
<evidence type="ECO:0000256" key="3">
    <source>
        <dbReference type="ARBA" id="ARBA00022485"/>
    </source>
</evidence>
<dbReference type="SFLD" id="SFLDS00029">
    <property type="entry name" value="Radical_SAM"/>
    <property type="match status" value="1"/>
</dbReference>
<dbReference type="EMBL" id="SLWB01000005">
    <property type="protein sequence ID" value="TCN68905.1"/>
    <property type="molecule type" value="Genomic_DNA"/>
</dbReference>
<sequence>MEKGVVFDIKRFAVNDGPGIRTAVFLKGCPLRCQWCHNPEGLCKEIEQSTKSVKVDGVAYSMPYSIGYEISADDLVAEILKDRIFMEESGGGVTFSGGEPMLQHQFLQKVLKKLHRNGIHTAVDTSGLTAWENLESIIPFTSLFLYDLKCIDEEKHRRFTGVSNGIILDNLRKLSERRIPVQIRIPVIPTFNYNDEEMNSILSFIGSLKNVERVDLLPYHTIAQSKYERLGISNSLFEEKSLKNEDLQSYFTQIQERGVKVSIGG</sequence>
<dbReference type="Gene3D" id="3.20.20.70">
    <property type="entry name" value="Aldolase class I"/>
    <property type="match status" value="1"/>
</dbReference>
<dbReference type="CDD" id="cd01335">
    <property type="entry name" value="Radical_SAM"/>
    <property type="match status" value="1"/>
</dbReference>
<evidence type="ECO:0000256" key="1">
    <source>
        <dbReference type="ARBA" id="ARBA00001966"/>
    </source>
</evidence>
<keyword evidence="7" id="KW-0408">Iron</keyword>
<evidence type="ECO:0000256" key="7">
    <source>
        <dbReference type="ARBA" id="ARBA00023004"/>
    </source>
</evidence>
<proteinExistence type="inferred from homology"/>
<reference evidence="10 11" key="1">
    <citation type="submission" date="2019-03" db="EMBL/GenBank/DDBJ databases">
        <title>Genomic Encyclopedia of Archaeal and Bacterial Type Strains, Phase II (KMG-II): from individual species to whole genera.</title>
        <authorList>
            <person name="Goeker M."/>
        </authorList>
    </citation>
    <scope>NUCLEOTIDE SEQUENCE [LARGE SCALE GENOMIC DNA]</scope>
    <source>
        <strain evidence="10 11">RL-C</strain>
    </source>
</reference>
<dbReference type="SFLD" id="SFLDG01066">
    <property type="entry name" value="organic_radical-activating_enz"/>
    <property type="match status" value="1"/>
</dbReference>
<keyword evidence="5" id="KW-0479">Metal-binding</keyword>
<dbReference type="InterPro" id="IPR058240">
    <property type="entry name" value="rSAM_sf"/>
</dbReference>
<dbReference type="InterPro" id="IPR001989">
    <property type="entry name" value="Radical_activat_CS"/>
</dbReference>